<evidence type="ECO:0000313" key="5">
    <source>
        <dbReference type="Proteomes" id="UP000274920"/>
    </source>
</evidence>
<feature type="domain" description="PucR C-terminal helix-turn-helix" evidence="2">
    <location>
        <begin position="451"/>
        <end position="506"/>
    </location>
</feature>
<dbReference type="Gene3D" id="1.10.10.2840">
    <property type="entry name" value="PucR C-terminal helix-turn-helix domain"/>
    <property type="match status" value="1"/>
</dbReference>
<keyword evidence="5" id="KW-1185">Reference proteome</keyword>
<comment type="similarity">
    <text evidence="1">Belongs to the CdaR family.</text>
</comment>
<feature type="domain" description="CdaR GGDEF-like" evidence="3">
    <location>
        <begin position="281"/>
        <end position="395"/>
    </location>
</feature>
<name>A0A426DD95_9FIRM</name>
<gene>
    <name evidence="4" type="ORF">EBB54_04350</name>
</gene>
<dbReference type="InterPro" id="IPR041522">
    <property type="entry name" value="CdaR_GGDEF"/>
</dbReference>
<comment type="caution">
    <text evidence="4">The sequence shown here is derived from an EMBL/GenBank/DDBJ whole genome shotgun (WGS) entry which is preliminary data.</text>
</comment>
<proteinExistence type="inferred from homology"/>
<protein>
    <submittedName>
        <fullName evidence="4">PucR family transcriptional regulator</fullName>
    </submittedName>
</protein>
<dbReference type="PANTHER" id="PTHR33744">
    <property type="entry name" value="CARBOHYDRATE DIACID REGULATOR"/>
    <property type="match status" value="1"/>
</dbReference>
<evidence type="ECO:0000259" key="3">
    <source>
        <dbReference type="Pfam" id="PF17853"/>
    </source>
</evidence>
<dbReference type="PANTHER" id="PTHR33744:SF1">
    <property type="entry name" value="DNA-BINDING TRANSCRIPTIONAL ACTIVATOR ADER"/>
    <property type="match status" value="1"/>
</dbReference>
<dbReference type="InterPro" id="IPR051448">
    <property type="entry name" value="CdaR-like_regulators"/>
</dbReference>
<dbReference type="Pfam" id="PF13556">
    <property type="entry name" value="HTH_30"/>
    <property type="match status" value="1"/>
</dbReference>
<dbReference type="EMBL" id="RHJS01000002">
    <property type="protein sequence ID" value="RRK30694.1"/>
    <property type="molecule type" value="Genomic_DNA"/>
</dbReference>
<sequence>MEHSVLLSELKEKGYEPLIFGKEHPARNLLFARLWDPAQTVFDPAALYLGSTSQMPDPETDSEFTFFCCGEPVDFSRYGRSPFTLAYFGSAVSQAALFNASLESISRLQEISAGMHLLVNALFSGNGLQYLVDTAAQIFGNPIYVVDLQHKYLAISAGLIPDNAFFTAESQSGYISEKGIASIRANRLDEKVRKSGTAYYYVNELVQKGMLVDAVRIQGIEVGHIMMLESERPFRDFDADFFHRFSNLVSMELQKDSAYTRNKGVMYSYFLSDLLKNPGQDASRIRERLRLLGYNLKDTFYIVAIPPAGHSTSDLQLNVILERLIRIFSGSIYVIYEDTIVFFISRELFQNLSEYEMSQLADYLLANQLKAGISNFFRQLEDMPSFYRQAVDAVKLGLKLNDPSPVYYYSDYYVYKLLETAEQNGENLRFLIHPGLMRLYLYDQEKGTEFIATLREYLHQPGQSSQVAKNLHIHKNTLLYRLGKIRELMGCELAVGEEFMNMNLSMMVLKYLGMM</sequence>
<dbReference type="Pfam" id="PF17853">
    <property type="entry name" value="GGDEF_2"/>
    <property type="match status" value="1"/>
</dbReference>
<dbReference type="InterPro" id="IPR042070">
    <property type="entry name" value="PucR_C-HTH_sf"/>
</dbReference>
<dbReference type="AlphaFoldDB" id="A0A426DD95"/>
<organism evidence="4 5">
    <name type="scientific">Schaedlerella arabinosiphila</name>
    <dbReference type="NCBI Taxonomy" id="2044587"/>
    <lineage>
        <taxon>Bacteria</taxon>
        <taxon>Bacillati</taxon>
        <taxon>Bacillota</taxon>
        <taxon>Clostridia</taxon>
        <taxon>Lachnospirales</taxon>
        <taxon>Lachnospiraceae</taxon>
        <taxon>Schaedlerella</taxon>
    </lineage>
</organism>
<evidence type="ECO:0000256" key="1">
    <source>
        <dbReference type="ARBA" id="ARBA00006754"/>
    </source>
</evidence>
<dbReference type="InterPro" id="IPR025736">
    <property type="entry name" value="PucR_C-HTH_dom"/>
</dbReference>
<reference evidence="4" key="1">
    <citation type="submission" date="2018-10" db="EMBL/GenBank/DDBJ databases">
        <title>Schaedlerella arabinophila gen. nov. sp. nov., isolated from the mouse intestinal tract and comparative analysis with the genome of the closely related altered Schaedler flora strain ASF502.</title>
        <authorList>
            <person name="Miyake S."/>
            <person name="Soh M."/>
            <person name="Seedorf H."/>
        </authorList>
    </citation>
    <scope>NUCLEOTIDE SEQUENCE [LARGE SCALE GENOMIC DNA]</scope>
    <source>
        <strain evidence="4">DSM 106076</strain>
    </source>
</reference>
<evidence type="ECO:0000313" key="4">
    <source>
        <dbReference type="EMBL" id="RRK30694.1"/>
    </source>
</evidence>
<evidence type="ECO:0000259" key="2">
    <source>
        <dbReference type="Pfam" id="PF13556"/>
    </source>
</evidence>
<accession>A0A426DD95</accession>
<dbReference type="RefSeq" id="WP_125126499.1">
    <property type="nucleotide sequence ID" value="NZ_RHJS01000002.1"/>
</dbReference>
<dbReference type="Proteomes" id="UP000274920">
    <property type="component" value="Unassembled WGS sequence"/>
</dbReference>